<comment type="caution">
    <text evidence="1">The sequence shown here is derived from an EMBL/GenBank/DDBJ whole genome shotgun (WGS) entry which is preliminary data.</text>
</comment>
<reference evidence="1" key="1">
    <citation type="submission" date="2021-03" db="EMBL/GenBank/DDBJ databases">
        <authorList>
            <consortium name="DOE Joint Genome Institute"/>
            <person name="Ahrendt S."/>
            <person name="Looney B.P."/>
            <person name="Miyauchi S."/>
            <person name="Morin E."/>
            <person name="Drula E."/>
            <person name="Courty P.E."/>
            <person name="Chicoki N."/>
            <person name="Fauchery L."/>
            <person name="Kohler A."/>
            <person name="Kuo A."/>
            <person name="Labutti K."/>
            <person name="Pangilinan J."/>
            <person name="Lipzen A."/>
            <person name="Riley R."/>
            <person name="Andreopoulos W."/>
            <person name="He G."/>
            <person name="Johnson J."/>
            <person name="Barry K.W."/>
            <person name="Grigoriev I.V."/>
            <person name="Nagy L."/>
            <person name="Hibbett D."/>
            <person name="Henrissat B."/>
            <person name="Matheny P.B."/>
            <person name="Labbe J."/>
            <person name="Martin F."/>
        </authorList>
    </citation>
    <scope>NUCLEOTIDE SEQUENCE</scope>
    <source>
        <strain evidence="1">HHB10654</strain>
    </source>
</reference>
<evidence type="ECO:0000313" key="1">
    <source>
        <dbReference type="EMBL" id="KAI0059650.1"/>
    </source>
</evidence>
<dbReference type="Proteomes" id="UP000814140">
    <property type="component" value="Unassembled WGS sequence"/>
</dbReference>
<reference evidence="1" key="2">
    <citation type="journal article" date="2022" name="New Phytol.">
        <title>Evolutionary transition to the ectomycorrhizal habit in the genomes of a hyperdiverse lineage of mushroom-forming fungi.</title>
        <authorList>
            <person name="Looney B."/>
            <person name="Miyauchi S."/>
            <person name="Morin E."/>
            <person name="Drula E."/>
            <person name="Courty P.E."/>
            <person name="Kohler A."/>
            <person name="Kuo A."/>
            <person name="LaButti K."/>
            <person name="Pangilinan J."/>
            <person name="Lipzen A."/>
            <person name="Riley R."/>
            <person name="Andreopoulos W."/>
            <person name="He G."/>
            <person name="Johnson J."/>
            <person name="Nolan M."/>
            <person name="Tritt A."/>
            <person name="Barry K.W."/>
            <person name="Grigoriev I.V."/>
            <person name="Nagy L.G."/>
            <person name="Hibbett D."/>
            <person name="Henrissat B."/>
            <person name="Matheny P.B."/>
            <person name="Labbe J."/>
            <person name="Martin F.M."/>
        </authorList>
    </citation>
    <scope>NUCLEOTIDE SEQUENCE</scope>
    <source>
        <strain evidence="1">HHB10654</strain>
    </source>
</reference>
<organism evidence="1 2">
    <name type="scientific">Artomyces pyxidatus</name>
    <dbReference type="NCBI Taxonomy" id="48021"/>
    <lineage>
        <taxon>Eukaryota</taxon>
        <taxon>Fungi</taxon>
        <taxon>Dikarya</taxon>
        <taxon>Basidiomycota</taxon>
        <taxon>Agaricomycotina</taxon>
        <taxon>Agaricomycetes</taxon>
        <taxon>Russulales</taxon>
        <taxon>Auriscalpiaceae</taxon>
        <taxon>Artomyces</taxon>
    </lineage>
</organism>
<keyword evidence="2" id="KW-1185">Reference proteome</keyword>
<gene>
    <name evidence="1" type="ORF">BV25DRAFT_1063010</name>
</gene>
<sequence length="327" mass="36377">MLCEATPLAAEVCETLFFGLYTALFGFSTYLILYTRPPSRMQMVILTTTSVMYLVSTAHWATNTAVIIDFVRDPSADPNWYKTSGEQLVVMYIPAINYILSDAIVVWRAWVISEAGRNVFLFVPPLIFMVGTFVSTCVSAAFTLRSRVTGSARDDDVGYYLGLAVWALTILTNIWATTLIAIRAWKHRRFVESMLGKGAIHSRAEAALLMLIESGVLYVFIWVAYETTYFVSYNTSLIFDAAIVQIVGIYPTLIVVIVSLHASSADVISRLECSEHRASRSSPVFARRDQTPALAISISPDTDSDSVLDDLSRHLEARKPMQVIDIV</sequence>
<dbReference type="EMBL" id="MU277225">
    <property type="protein sequence ID" value="KAI0059650.1"/>
    <property type="molecule type" value="Genomic_DNA"/>
</dbReference>
<evidence type="ECO:0000313" key="2">
    <source>
        <dbReference type="Proteomes" id="UP000814140"/>
    </source>
</evidence>
<name>A0ACB8SU59_9AGAM</name>
<proteinExistence type="predicted"/>
<protein>
    <submittedName>
        <fullName evidence="1">Uncharacterized protein</fullName>
    </submittedName>
</protein>
<accession>A0ACB8SU59</accession>